<sequence>MPVTVNGVELTDADIEREMDHHHDAPNPAQMATVSAILRRLMRTEAERLGIVHGDMDDDAVAQALLMQEAPVPDPDESSCRRHYDSRPDRFREGEWVEVEHILFQVTPRVPLDALREIAQQTLALIKGDPSTFASHASALSNCPSGAGGGRLGRVFRGETAPEFERAVFSTQAQGVMPQLVETRFGLHIVRVLDRCDGNRLPFDAVRADIARALSDAARDRAWKQYASLLIGRASITGIELEGADSPLVQ</sequence>
<evidence type="ECO:0000313" key="7">
    <source>
        <dbReference type="EMBL" id="CAG2135925.1"/>
    </source>
</evidence>
<dbReference type="GO" id="GO:0003755">
    <property type="term" value="F:peptidyl-prolyl cis-trans isomerase activity"/>
    <property type="evidence" value="ECO:0007669"/>
    <property type="project" value="UniProtKB-KW"/>
</dbReference>
<protein>
    <recommendedName>
        <fullName evidence="3">peptidylprolyl isomerase</fullName>
        <ecNumber evidence="3">5.2.1.8</ecNumber>
    </recommendedName>
</protein>
<evidence type="ECO:0000313" key="8">
    <source>
        <dbReference type="Proteomes" id="UP000672934"/>
    </source>
</evidence>
<dbReference type="Pfam" id="PF00639">
    <property type="entry name" value="Rotamase"/>
    <property type="match status" value="1"/>
</dbReference>
<dbReference type="AlphaFoldDB" id="A0A916IQS0"/>
<dbReference type="PROSITE" id="PS50198">
    <property type="entry name" value="PPIC_PPIASE_2"/>
    <property type="match status" value="1"/>
</dbReference>
<reference evidence="7" key="1">
    <citation type="submission" date="2021-03" db="EMBL/GenBank/DDBJ databases">
        <authorList>
            <person name="Peeters C."/>
        </authorList>
    </citation>
    <scope>NUCLEOTIDE SEQUENCE</scope>
    <source>
        <strain evidence="7">LMG 31506</strain>
    </source>
</reference>
<dbReference type="EMBL" id="CAJPUY010000005">
    <property type="protein sequence ID" value="CAG2135925.1"/>
    <property type="molecule type" value="Genomic_DNA"/>
</dbReference>
<organism evidence="7 8">
    <name type="scientific">Cupriavidus yeoncheonensis</name>
    <dbReference type="NCBI Taxonomy" id="1462994"/>
    <lineage>
        <taxon>Bacteria</taxon>
        <taxon>Pseudomonadati</taxon>
        <taxon>Pseudomonadota</taxon>
        <taxon>Betaproteobacteria</taxon>
        <taxon>Burkholderiales</taxon>
        <taxon>Burkholderiaceae</taxon>
        <taxon>Cupriavidus</taxon>
    </lineage>
</organism>
<dbReference type="RefSeq" id="WP_211946584.1">
    <property type="nucleotide sequence ID" value="NZ_CAJPUY010000005.1"/>
</dbReference>
<accession>A0A916IQS0</accession>
<evidence type="ECO:0000256" key="1">
    <source>
        <dbReference type="ARBA" id="ARBA00000971"/>
    </source>
</evidence>
<dbReference type="PANTHER" id="PTHR47245">
    <property type="entry name" value="PEPTIDYLPROLYL ISOMERASE"/>
    <property type="match status" value="1"/>
</dbReference>
<dbReference type="Proteomes" id="UP000672934">
    <property type="component" value="Unassembled WGS sequence"/>
</dbReference>
<dbReference type="InterPro" id="IPR050245">
    <property type="entry name" value="PrsA_foldase"/>
</dbReference>
<dbReference type="InterPro" id="IPR000297">
    <property type="entry name" value="PPIase_PpiC"/>
</dbReference>
<dbReference type="InterPro" id="IPR027304">
    <property type="entry name" value="Trigger_fact/SurA_dom_sf"/>
</dbReference>
<name>A0A916IQS0_9BURK</name>
<evidence type="ECO:0000256" key="5">
    <source>
        <dbReference type="PROSITE-ProRule" id="PRU00278"/>
    </source>
</evidence>
<keyword evidence="5 7" id="KW-0413">Isomerase</keyword>
<gene>
    <name evidence="7" type="primary">surA_1</name>
    <name evidence="7" type="ORF">LMG31506_01585</name>
</gene>
<comment type="caution">
    <text evidence="7">The sequence shown here is derived from an EMBL/GenBank/DDBJ whole genome shotgun (WGS) entry which is preliminary data.</text>
</comment>
<evidence type="ECO:0000256" key="4">
    <source>
        <dbReference type="ARBA" id="ARBA00023110"/>
    </source>
</evidence>
<dbReference type="Gene3D" id="3.10.50.40">
    <property type="match status" value="1"/>
</dbReference>
<comment type="similarity">
    <text evidence="2">Belongs to the PpiC/parvulin rotamase family.</text>
</comment>
<dbReference type="EC" id="5.2.1.8" evidence="3"/>
<evidence type="ECO:0000256" key="3">
    <source>
        <dbReference type="ARBA" id="ARBA00013194"/>
    </source>
</evidence>
<dbReference type="PANTHER" id="PTHR47245:SF2">
    <property type="entry name" value="PEPTIDYL-PROLYL CIS-TRANS ISOMERASE HP_0175-RELATED"/>
    <property type="match status" value="1"/>
</dbReference>
<dbReference type="SUPFAM" id="SSF54534">
    <property type="entry name" value="FKBP-like"/>
    <property type="match status" value="1"/>
</dbReference>
<keyword evidence="4 5" id="KW-0697">Rotamase</keyword>
<evidence type="ECO:0000256" key="2">
    <source>
        <dbReference type="ARBA" id="ARBA00007656"/>
    </source>
</evidence>
<evidence type="ECO:0000259" key="6">
    <source>
        <dbReference type="PROSITE" id="PS50198"/>
    </source>
</evidence>
<feature type="domain" description="PpiC" evidence="6">
    <location>
        <begin position="94"/>
        <end position="194"/>
    </location>
</feature>
<keyword evidence="8" id="KW-1185">Reference proteome</keyword>
<dbReference type="InterPro" id="IPR046357">
    <property type="entry name" value="PPIase_dom_sf"/>
</dbReference>
<proteinExistence type="inferred from homology"/>
<comment type="catalytic activity">
    <reaction evidence="1">
        <text>[protein]-peptidylproline (omega=180) = [protein]-peptidylproline (omega=0)</text>
        <dbReference type="Rhea" id="RHEA:16237"/>
        <dbReference type="Rhea" id="RHEA-COMP:10747"/>
        <dbReference type="Rhea" id="RHEA-COMP:10748"/>
        <dbReference type="ChEBI" id="CHEBI:83833"/>
        <dbReference type="ChEBI" id="CHEBI:83834"/>
        <dbReference type="EC" id="5.2.1.8"/>
    </reaction>
</comment>
<dbReference type="SUPFAM" id="SSF109998">
    <property type="entry name" value="Triger factor/SurA peptide-binding domain-like"/>
    <property type="match status" value="1"/>
</dbReference>